<accession>A0A1Y0CM91</accession>
<sequence>MDIVLQIWVTLLERYAEELFFQDSSSGVFSFMIIGVLAYLYKQEKETKKQCSCCQTEAKTIEKKLPEKQEEAE</sequence>
<dbReference type="KEGG" id="bhk:B4U37_08215"/>
<keyword evidence="1" id="KW-0472">Membrane</keyword>
<proteinExistence type="predicted"/>
<evidence type="ECO:0000313" key="2">
    <source>
        <dbReference type="EMBL" id="ART76015.1"/>
    </source>
</evidence>
<dbReference type="GeneID" id="96738408"/>
<gene>
    <name evidence="2" type="ORF">B4U37_08215</name>
    <name evidence="3" type="ORF">FZC74_03135</name>
</gene>
<dbReference type="Proteomes" id="UP000195573">
    <property type="component" value="Chromosome"/>
</dbReference>
<organism evidence="3 5">
    <name type="scientific">Sutcliffiella horikoshii</name>
    <dbReference type="NCBI Taxonomy" id="79883"/>
    <lineage>
        <taxon>Bacteria</taxon>
        <taxon>Bacillati</taxon>
        <taxon>Bacillota</taxon>
        <taxon>Bacilli</taxon>
        <taxon>Bacillales</taxon>
        <taxon>Bacillaceae</taxon>
        <taxon>Sutcliffiella</taxon>
    </lineage>
</organism>
<evidence type="ECO:0000313" key="5">
    <source>
        <dbReference type="Proteomes" id="UP000323393"/>
    </source>
</evidence>
<evidence type="ECO:0000313" key="3">
    <source>
        <dbReference type="EMBL" id="TYS61283.1"/>
    </source>
</evidence>
<feature type="transmembrane region" description="Helical" evidence="1">
    <location>
        <begin position="20"/>
        <end position="41"/>
    </location>
</feature>
<dbReference type="AlphaFoldDB" id="A0A1Y0CM91"/>
<reference evidence="3 5" key="2">
    <citation type="submission" date="2019-08" db="EMBL/GenBank/DDBJ databases">
        <title>Bacillus genomes from the desert of Cuatro Cienegas, Coahuila.</title>
        <authorList>
            <person name="Olmedo-Alvarez G."/>
        </authorList>
    </citation>
    <scope>NUCLEOTIDE SEQUENCE [LARGE SCALE GENOMIC DNA]</scope>
    <source>
        <strain evidence="3 5">CH88_3T</strain>
    </source>
</reference>
<name>A0A1Y0CM91_9BACI</name>
<keyword evidence="1" id="KW-1133">Transmembrane helix</keyword>
<evidence type="ECO:0000313" key="4">
    <source>
        <dbReference type="Proteomes" id="UP000195573"/>
    </source>
</evidence>
<keyword evidence="4" id="KW-1185">Reference proteome</keyword>
<dbReference type="Proteomes" id="UP000323393">
    <property type="component" value="Unassembled WGS sequence"/>
</dbReference>
<reference evidence="2 4" key="1">
    <citation type="submission" date="2017-04" db="EMBL/GenBank/DDBJ databases">
        <title>Complete Genome Sequence of the Bacillus horikoshii 20a strain from Cuatro Cienegas, Coahuila, Mexico.</title>
        <authorList>
            <person name="Zarza E."/>
            <person name="Alcaraz L.D."/>
            <person name="Aguilar-Salinas B."/>
            <person name="Islas A."/>
            <person name="Olmedo-Alvarez G."/>
        </authorList>
    </citation>
    <scope>NUCLEOTIDE SEQUENCE [LARGE SCALE GENOMIC DNA]</scope>
    <source>
        <strain evidence="2 4">20a</strain>
    </source>
</reference>
<dbReference type="RefSeq" id="WP_088017827.1">
    <property type="nucleotide sequence ID" value="NZ_CP020880.1"/>
</dbReference>
<evidence type="ECO:0000256" key="1">
    <source>
        <dbReference type="SAM" id="Phobius"/>
    </source>
</evidence>
<dbReference type="EMBL" id="CP020880">
    <property type="protein sequence ID" value="ART76015.1"/>
    <property type="molecule type" value="Genomic_DNA"/>
</dbReference>
<dbReference type="EMBL" id="VTEU01000001">
    <property type="protein sequence ID" value="TYS61283.1"/>
    <property type="molecule type" value="Genomic_DNA"/>
</dbReference>
<keyword evidence="1" id="KW-0812">Transmembrane</keyword>
<protein>
    <submittedName>
        <fullName evidence="3">Uncharacterized protein</fullName>
    </submittedName>
</protein>